<dbReference type="Proteomes" id="UP000683360">
    <property type="component" value="Unassembled WGS sequence"/>
</dbReference>
<dbReference type="Gene3D" id="3.30.160.60">
    <property type="entry name" value="Classic Zinc Finger"/>
    <property type="match status" value="3"/>
</dbReference>
<dbReference type="InterPro" id="IPR026319">
    <property type="entry name" value="ZC2HC1A/B-like"/>
</dbReference>
<evidence type="ECO:0000313" key="8">
    <source>
        <dbReference type="EMBL" id="CAG2201190.1"/>
    </source>
</evidence>
<dbReference type="FunFam" id="3.30.160.60:FF:001258">
    <property type="entry name" value="Uncharacterized protein TCIL3000_10_13860"/>
    <property type="match status" value="1"/>
</dbReference>
<dbReference type="InterPro" id="IPR049899">
    <property type="entry name" value="Znf_C2HC_C3H"/>
</dbReference>
<organism evidence="8 9">
    <name type="scientific">Mytilus edulis</name>
    <name type="common">Blue mussel</name>
    <dbReference type="NCBI Taxonomy" id="6550"/>
    <lineage>
        <taxon>Eukaryota</taxon>
        <taxon>Metazoa</taxon>
        <taxon>Spiralia</taxon>
        <taxon>Lophotrochozoa</taxon>
        <taxon>Mollusca</taxon>
        <taxon>Bivalvia</taxon>
        <taxon>Autobranchia</taxon>
        <taxon>Pteriomorphia</taxon>
        <taxon>Mytilida</taxon>
        <taxon>Mytiloidea</taxon>
        <taxon>Mytilidae</taxon>
        <taxon>Mytilinae</taxon>
        <taxon>Mytilus</taxon>
    </lineage>
</organism>
<evidence type="ECO:0000256" key="5">
    <source>
        <dbReference type="PROSITE-ProRule" id="PRU01371"/>
    </source>
</evidence>
<evidence type="ECO:0000256" key="3">
    <source>
        <dbReference type="ARBA" id="ARBA00022771"/>
    </source>
</evidence>
<dbReference type="EMBL" id="CAJPWZ010000836">
    <property type="protein sequence ID" value="CAG2201190.1"/>
    <property type="molecule type" value="Genomic_DNA"/>
</dbReference>
<dbReference type="GO" id="GO:0008270">
    <property type="term" value="F:zinc ion binding"/>
    <property type="evidence" value="ECO:0007669"/>
    <property type="project" value="UniProtKB-KW"/>
</dbReference>
<dbReference type="Pfam" id="PF13913">
    <property type="entry name" value="zf-C2HC_2"/>
    <property type="match status" value="3"/>
</dbReference>
<dbReference type="PROSITE" id="PS52027">
    <property type="entry name" value="ZF_C2HC_C3H"/>
    <property type="match status" value="3"/>
</dbReference>
<feature type="compositionally biased region" description="Basic and acidic residues" evidence="6">
    <location>
        <begin position="174"/>
        <end position="185"/>
    </location>
</feature>
<protein>
    <submittedName>
        <fullName evidence="8">Zinc finger protein 474</fullName>
    </submittedName>
</protein>
<reference evidence="8" key="1">
    <citation type="submission" date="2021-03" db="EMBL/GenBank/DDBJ databases">
        <authorList>
            <person name="Bekaert M."/>
        </authorList>
    </citation>
    <scope>NUCLEOTIDE SEQUENCE</scope>
</reference>
<keyword evidence="3 5" id="KW-0863">Zinc-finger</keyword>
<evidence type="ECO:0000256" key="4">
    <source>
        <dbReference type="ARBA" id="ARBA00022833"/>
    </source>
</evidence>
<name>A0A8S3R275_MYTED</name>
<feature type="compositionally biased region" description="Basic and acidic residues" evidence="6">
    <location>
        <begin position="138"/>
        <end position="156"/>
    </location>
</feature>
<feature type="domain" description="C2HC/C3H-type" evidence="7">
    <location>
        <begin position="116"/>
        <end position="145"/>
    </location>
</feature>
<comment type="caution">
    <text evidence="8">The sequence shown here is derived from an EMBL/GenBank/DDBJ whole genome shotgun (WGS) entry which is preliminary data.</text>
</comment>
<feature type="domain" description="C2HC/C3H-type" evidence="7">
    <location>
        <begin position="44"/>
        <end position="73"/>
    </location>
</feature>
<keyword evidence="4" id="KW-0862">Zinc</keyword>
<dbReference type="AlphaFoldDB" id="A0A8S3R275"/>
<dbReference type="OrthoDB" id="265955at2759"/>
<keyword evidence="1" id="KW-0479">Metal-binding</keyword>
<dbReference type="PANTHER" id="PTHR13555:SF68">
    <property type="entry name" value="ZINC FINGER PROTEIN 474"/>
    <property type="match status" value="1"/>
</dbReference>
<evidence type="ECO:0000256" key="2">
    <source>
        <dbReference type="ARBA" id="ARBA00022737"/>
    </source>
</evidence>
<evidence type="ECO:0000256" key="6">
    <source>
        <dbReference type="SAM" id="MobiDB-lite"/>
    </source>
</evidence>
<evidence type="ECO:0000259" key="7">
    <source>
        <dbReference type="PROSITE" id="PS52027"/>
    </source>
</evidence>
<keyword evidence="2" id="KW-0677">Repeat</keyword>
<keyword evidence="9" id="KW-1185">Reference proteome</keyword>
<evidence type="ECO:0000313" key="9">
    <source>
        <dbReference type="Proteomes" id="UP000683360"/>
    </source>
</evidence>
<evidence type="ECO:0000256" key="1">
    <source>
        <dbReference type="ARBA" id="ARBA00022723"/>
    </source>
</evidence>
<feature type="domain" description="C2HC/C3H-type" evidence="7">
    <location>
        <begin position="235"/>
        <end position="264"/>
    </location>
</feature>
<sequence>MAILYESVTESNFDGSSMNNQRFDGADSLGLNVREGMPGIPGRKTVVCYICGREFGSQSLSIHEPQCLKKWRLENDKIPKPQRRKTPTKPEILPEIDGMSNNERFNEAARQSALSQLLPCPNCGRKFNPDRLPVHLRSCKADKNKNQNSGREELRPKTAVLNAPKFIDKNNTVDIEKQSTRKEVVSRQNGPMKRNSVTSTTGGSGSRPSPGLEREGTYTSPNKTLPKAKIPSGPSFVLCYICGRKFGTASISFHEPQCLEKWKKENELLPKAQRRKLPVKPEVVS</sequence>
<feature type="region of interest" description="Disordered" evidence="6">
    <location>
        <begin position="138"/>
        <end position="227"/>
    </location>
</feature>
<gene>
    <name evidence="8" type="ORF">MEDL_15828</name>
</gene>
<dbReference type="PANTHER" id="PTHR13555">
    <property type="entry name" value="C2H2 ZINC FINGER CGI-62-RELATED"/>
    <property type="match status" value="1"/>
</dbReference>
<proteinExistence type="predicted"/>
<accession>A0A8S3R275</accession>